<keyword evidence="3" id="KW-1185">Reference proteome</keyword>
<sequence length="145" mass="16146">MSTPSDPQANNNNKVRVEKATTVVRSRKYYHYPSLMSRLDKLPLTPTEKEAILNRAKAGVDPNTCPPIIINGRGGVTDYASFRRQAAMNAMNEPTTTKKQCATGRSDVIELEKIKYDLEKITGKILEALESCICLQATAKVHEHE</sequence>
<dbReference type="EMBL" id="KL367521">
    <property type="protein sequence ID" value="KFD66735.1"/>
    <property type="molecule type" value="Genomic_DNA"/>
</dbReference>
<evidence type="ECO:0000313" key="3">
    <source>
        <dbReference type="Proteomes" id="UP000030764"/>
    </source>
</evidence>
<reference evidence="2 3" key="1">
    <citation type="journal article" date="2014" name="Nat. Genet.">
        <title>Genome and transcriptome of the porcine whipworm Trichuris suis.</title>
        <authorList>
            <person name="Jex A.R."/>
            <person name="Nejsum P."/>
            <person name="Schwarz E.M."/>
            <person name="Hu L."/>
            <person name="Young N.D."/>
            <person name="Hall R.S."/>
            <person name="Korhonen P.K."/>
            <person name="Liao S."/>
            <person name="Thamsborg S."/>
            <person name="Xia J."/>
            <person name="Xu P."/>
            <person name="Wang S."/>
            <person name="Scheerlinck J.P."/>
            <person name="Hofmann A."/>
            <person name="Sternberg P.W."/>
            <person name="Wang J."/>
            <person name="Gasser R.B."/>
        </authorList>
    </citation>
    <scope>NUCLEOTIDE SEQUENCE [LARGE SCALE GENOMIC DNA]</scope>
    <source>
        <strain evidence="2">DCEP-RM93F</strain>
        <strain evidence="1">DCEP-RM93M</strain>
    </source>
</reference>
<organism evidence="2">
    <name type="scientific">Trichuris suis</name>
    <name type="common">pig whipworm</name>
    <dbReference type="NCBI Taxonomy" id="68888"/>
    <lineage>
        <taxon>Eukaryota</taxon>
        <taxon>Metazoa</taxon>
        <taxon>Ecdysozoa</taxon>
        <taxon>Nematoda</taxon>
        <taxon>Enoplea</taxon>
        <taxon>Dorylaimia</taxon>
        <taxon>Trichinellida</taxon>
        <taxon>Trichuridae</taxon>
        <taxon>Trichuris</taxon>
    </lineage>
</organism>
<dbReference type="Proteomes" id="UP000030758">
    <property type="component" value="Unassembled WGS sequence"/>
</dbReference>
<proteinExistence type="predicted"/>
<name>A0A085NB89_9BILA</name>
<accession>A0A085NB89</accession>
<dbReference type="EMBL" id="KL363229">
    <property type="protein sequence ID" value="KFD52272.1"/>
    <property type="molecule type" value="Genomic_DNA"/>
</dbReference>
<protein>
    <submittedName>
        <fullName evidence="2">Uncharacterized protein</fullName>
    </submittedName>
</protein>
<evidence type="ECO:0000313" key="1">
    <source>
        <dbReference type="EMBL" id="KFD52272.1"/>
    </source>
</evidence>
<gene>
    <name evidence="1" type="ORF">M513_06835</name>
    <name evidence="2" type="ORF">M514_06835</name>
</gene>
<dbReference type="AlphaFoldDB" id="A0A085NB89"/>
<dbReference type="OrthoDB" id="5585685at2759"/>
<dbReference type="Proteomes" id="UP000030764">
    <property type="component" value="Unassembled WGS sequence"/>
</dbReference>
<evidence type="ECO:0000313" key="2">
    <source>
        <dbReference type="EMBL" id="KFD66735.1"/>
    </source>
</evidence>